<dbReference type="Gene3D" id="1.20.140.10">
    <property type="entry name" value="Butyryl-CoA Dehydrogenase, subunit A, domain 3"/>
    <property type="match status" value="1"/>
</dbReference>
<dbReference type="InterPro" id="IPR009100">
    <property type="entry name" value="AcylCoA_DH/oxidase_NM_dom_sf"/>
</dbReference>
<dbReference type="Proteomes" id="UP000184096">
    <property type="component" value="Chromosome I"/>
</dbReference>
<dbReference type="SUPFAM" id="SSF47203">
    <property type="entry name" value="Acyl-CoA dehydrogenase C-terminal domain-like"/>
    <property type="match status" value="1"/>
</dbReference>
<dbReference type="Pfam" id="PF08028">
    <property type="entry name" value="Acyl-CoA_dh_2"/>
    <property type="match status" value="1"/>
</dbReference>
<dbReference type="Pfam" id="PF02771">
    <property type="entry name" value="Acyl-CoA_dh_N"/>
    <property type="match status" value="1"/>
</dbReference>
<evidence type="ECO:0000313" key="4">
    <source>
        <dbReference type="EMBL" id="SHN76610.1"/>
    </source>
</evidence>
<sequence>MNKPEAASIGLVKRARALAPLLAEEADEIERTRRLTPKVVSALIKNGLYKSLLPKNIGGFESPPMVFMEMLEEIAKADASTAWCVGQCSVVGMTAAYLDADVAHQVFGKPDDIAAWGAIAHAVQAVPGGYTITARWDFASGMRQANWLGAHVQVLEADGTTRMRPNGTPEIRTILFPASSATTHDMWNVIGLCGTGTDSYSVENLFIPDSHAALRDDFSALREKGPLYGITTYSMFGLGFGAVSLGVARATLDAAIDLARKKHSVGIAAMKDNSAVQGLIGRTEAKLRAARAYHFSTAANAWQEILNTGKLSEQGRAAIRLSATYTIHQSAEVVETAYHMAGATAVFKSNPFERRFRDMHTIAQQIQARDNHFEDVGKMILTNSVIPRGPTM</sequence>
<dbReference type="AlphaFoldDB" id="A0A1M7U1A2"/>
<evidence type="ECO:0000259" key="2">
    <source>
        <dbReference type="Pfam" id="PF02771"/>
    </source>
</evidence>
<accession>A0A1M7U1A2</accession>
<dbReference type="PANTHER" id="PTHR43884:SF25">
    <property type="entry name" value="ACYL-COA DEHYDROGENASE YDBM-RELATED"/>
    <property type="match status" value="1"/>
</dbReference>
<proteinExistence type="predicted"/>
<dbReference type="InterPro" id="IPR037069">
    <property type="entry name" value="AcylCoA_DH/ox_N_sf"/>
</dbReference>
<evidence type="ECO:0000259" key="3">
    <source>
        <dbReference type="Pfam" id="PF08028"/>
    </source>
</evidence>
<dbReference type="InterPro" id="IPR013786">
    <property type="entry name" value="AcylCoA_DH/ox_N"/>
</dbReference>
<reference evidence="5" key="1">
    <citation type="submission" date="2016-11" db="EMBL/GenBank/DDBJ databases">
        <authorList>
            <person name="Varghese N."/>
            <person name="Submissions S."/>
        </authorList>
    </citation>
    <scope>NUCLEOTIDE SEQUENCE [LARGE SCALE GENOMIC DNA]</scope>
    <source>
        <strain evidence="5">GAS401</strain>
    </source>
</reference>
<dbReference type="EMBL" id="LT670849">
    <property type="protein sequence ID" value="SHN76610.1"/>
    <property type="molecule type" value="Genomic_DNA"/>
</dbReference>
<dbReference type="GO" id="GO:0050660">
    <property type="term" value="F:flavin adenine dinucleotide binding"/>
    <property type="evidence" value="ECO:0007669"/>
    <property type="project" value="InterPro"/>
</dbReference>
<feature type="domain" description="Acyl-CoA dehydrogenase C-terminal" evidence="3">
    <location>
        <begin position="238"/>
        <end position="365"/>
    </location>
</feature>
<evidence type="ECO:0000256" key="1">
    <source>
        <dbReference type="ARBA" id="ARBA00023002"/>
    </source>
</evidence>
<dbReference type="SUPFAM" id="SSF56645">
    <property type="entry name" value="Acyl-CoA dehydrogenase NM domain-like"/>
    <property type="match status" value="1"/>
</dbReference>
<dbReference type="PANTHER" id="PTHR43884">
    <property type="entry name" value="ACYL-COA DEHYDROGENASE"/>
    <property type="match status" value="1"/>
</dbReference>
<evidence type="ECO:0000313" key="5">
    <source>
        <dbReference type="Proteomes" id="UP000184096"/>
    </source>
</evidence>
<dbReference type="OrthoDB" id="8250967at2"/>
<keyword evidence="5" id="KW-1185">Reference proteome</keyword>
<gene>
    <name evidence="4" type="ORF">SAMN05444170_3239</name>
</gene>
<dbReference type="InterPro" id="IPR013107">
    <property type="entry name" value="Acyl-CoA_DH_C"/>
</dbReference>
<dbReference type="Gene3D" id="2.40.110.10">
    <property type="entry name" value="Butyryl-CoA Dehydrogenase, subunit A, domain 2"/>
    <property type="match status" value="1"/>
</dbReference>
<dbReference type="PIRSF" id="PIRSF016578">
    <property type="entry name" value="HsaA"/>
    <property type="match status" value="1"/>
</dbReference>
<dbReference type="InterPro" id="IPR046373">
    <property type="entry name" value="Acyl-CoA_Oxase/DH_mid-dom_sf"/>
</dbReference>
<dbReference type="InterPro" id="IPR036250">
    <property type="entry name" value="AcylCo_DH-like_C"/>
</dbReference>
<organism evidence="4 5">
    <name type="scientific">Bradyrhizobium erythrophlei</name>
    <dbReference type="NCBI Taxonomy" id="1437360"/>
    <lineage>
        <taxon>Bacteria</taxon>
        <taxon>Pseudomonadati</taxon>
        <taxon>Pseudomonadota</taxon>
        <taxon>Alphaproteobacteria</taxon>
        <taxon>Hyphomicrobiales</taxon>
        <taxon>Nitrobacteraceae</taxon>
        <taxon>Bradyrhizobium</taxon>
    </lineage>
</organism>
<dbReference type="GO" id="GO:0003995">
    <property type="term" value="F:acyl-CoA dehydrogenase activity"/>
    <property type="evidence" value="ECO:0007669"/>
    <property type="project" value="TreeGrafter"/>
</dbReference>
<dbReference type="RefSeq" id="WP_072819054.1">
    <property type="nucleotide sequence ID" value="NZ_LT670849.1"/>
</dbReference>
<keyword evidence="1" id="KW-0560">Oxidoreductase</keyword>
<protein>
    <submittedName>
        <fullName evidence="4">Acyl-CoA dehydrogenase</fullName>
    </submittedName>
</protein>
<feature type="domain" description="Acyl-CoA dehydrogenase/oxidase N-terminal" evidence="2">
    <location>
        <begin position="22"/>
        <end position="93"/>
    </location>
</feature>
<name>A0A1M7U1A2_9BRAD</name>
<dbReference type="Gene3D" id="1.10.540.10">
    <property type="entry name" value="Acyl-CoA dehydrogenase/oxidase, N-terminal domain"/>
    <property type="match status" value="1"/>
</dbReference>